<evidence type="ECO:0000256" key="6">
    <source>
        <dbReference type="ARBA" id="ARBA00022741"/>
    </source>
</evidence>
<dbReference type="PANTHER" id="PTHR32182">
    <property type="entry name" value="DNA REPLICATION AND REPAIR PROTEIN RECF"/>
    <property type="match status" value="1"/>
</dbReference>
<dbReference type="NCBIfam" id="TIGR00611">
    <property type="entry name" value="recf"/>
    <property type="match status" value="1"/>
</dbReference>
<dbReference type="InterPro" id="IPR042174">
    <property type="entry name" value="RecF_2"/>
</dbReference>
<evidence type="ECO:0000259" key="14">
    <source>
        <dbReference type="Pfam" id="PF02463"/>
    </source>
</evidence>
<dbReference type="GO" id="GO:0006302">
    <property type="term" value="P:double-strand break repair"/>
    <property type="evidence" value="ECO:0007669"/>
    <property type="project" value="TreeGrafter"/>
</dbReference>
<comment type="similarity">
    <text evidence="2 12 13">Belongs to the RecF family.</text>
</comment>
<dbReference type="EMBL" id="FUXZ01000004">
    <property type="protein sequence ID" value="SKA63465.1"/>
    <property type="molecule type" value="Genomic_DNA"/>
</dbReference>
<proteinExistence type="inferred from homology"/>
<dbReference type="InterPro" id="IPR018078">
    <property type="entry name" value="DNA-binding_RecF_CS"/>
</dbReference>
<dbReference type="PANTHER" id="PTHR32182:SF0">
    <property type="entry name" value="DNA REPLICATION AND REPAIR PROTEIN RECF"/>
    <property type="match status" value="1"/>
</dbReference>
<dbReference type="GO" id="GO:0006260">
    <property type="term" value="P:DNA replication"/>
    <property type="evidence" value="ECO:0007669"/>
    <property type="project" value="UniProtKB-UniRule"/>
</dbReference>
<dbReference type="RefSeq" id="WP_078765714.1">
    <property type="nucleotide sequence ID" value="NZ_FUXZ01000004.1"/>
</dbReference>
<dbReference type="GO" id="GO:0005737">
    <property type="term" value="C:cytoplasm"/>
    <property type="evidence" value="ECO:0007669"/>
    <property type="project" value="UniProtKB-SubCell"/>
</dbReference>
<evidence type="ECO:0000256" key="5">
    <source>
        <dbReference type="ARBA" id="ARBA00022705"/>
    </source>
</evidence>
<evidence type="ECO:0000256" key="8">
    <source>
        <dbReference type="ARBA" id="ARBA00022840"/>
    </source>
</evidence>
<keyword evidence="7 12" id="KW-0227">DNA damage</keyword>
<keyword evidence="9 12" id="KW-0238">DNA-binding</keyword>
<evidence type="ECO:0000256" key="9">
    <source>
        <dbReference type="ARBA" id="ARBA00023125"/>
    </source>
</evidence>
<keyword evidence="6 12" id="KW-0547">Nucleotide-binding</keyword>
<evidence type="ECO:0000256" key="2">
    <source>
        <dbReference type="ARBA" id="ARBA00008016"/>
    </source>
</evidence>
<evidence type="ECO:0000256" key="10">
    <source>
        <dbReference type="ARBA" id="ARBA00023204"/>
    </source>
</evidence>
<name>A0A1T4VER6_9FIRM</name>
<dbReference type="GO" id="GO:0000731">
    <property type="term" value="P:DNA synthesis involved in DNA repair"/>
    <property type="evidence" value="ECO:0007669"/>
    <property type="project" value="TreeGrafter"/>
</dbReference>
<feature type="domain" description="RecF/RecN/SMC N-terminal" evidence="14">
    <location>
        <begin position="2"/>
        <end position="333"/>
    </location>
</feature>
<dbReference type="Gene3D" id="3.40.50.300">
    <property type="entry name" value="P-loop containing nucleotide triphosphate hydrolases"/>
    <property type="match status" value="1"/>
</dbReference>
<accession>A0A1T4VER6</accession>
<evidence type="ECO:0000256" key="7">
    <source>
        <dbReference type="ARBA" id="ARBA00022763"/>
    </source>
</evidence>
<comment type="function">
    <text evidence="12 13">The RecF protein is involved in DNA metabolism; it is required for DNA replication and normal SOS inducibility. RecF binds preferentially to single-stranded, linear DNA. It also seems to bind ATP.</text>
</comment>
<sequence length="363" mass="42207">MFIEKLELKNYRNYESLDIDLSNNVNIFFGDNAQGKTNILESIYLCATASSHRGSKDKDIIKFESDEAHIKLFTKKREMSYRIDMHLKKNKAKGIAINGVPVKRISEVFGILNVILFSPEDLSIIKDGPSKRRKFLDVELCQIDKIYLNNLINYNKILNQRNKVLKDYEKVNNVDTMLDVLDEQLITYAKEIIKRRKEFIKELNSIVFNIHSKISDNREKINIVYKPNIDERIEDMYLINRDTDKRYRTTSIGPHRDDMVFMNDKEDIRVYGSQGQQRTVALSLKLAEIELVKNRIGDNPILLLDDVLSELDDKRQHHLIDSLKNVQTLITCTGVNDFVSKQAGKNKIFKVINGTVDERSFNE</sequence>
<dbReference type="CDD" id="cd03242">
    <property type="entry name" value="ABC_RecF"/>
    <property type="match status" value="1"/>
</dbReference>
<evidence type="ECO:0000313" key="15">
    <source>
        <dbReference type="EMBL" id="SKA63465.1"/>
    </source>
</evidence>
<dbReference type="GO" id="GO:0005524">
    <property type="term" value="F:ATP binding"/>
    <property type="evidence" value="ECO:0007669"/>
    <property type="project" value="UniProtKB-UniRule"/>
</dbReference>
<dbReference type="STRING" id="39495.SAMN02745111_00836"/>
<evidence type="ECO:0000256" key="13">
    <source>
        <dbReference type="RuleBase" id="RU000578"/>
    </source>
</evidence>
<dbReference type="PROSITE" id="PS00618">
    <property type="entry name" value="RECF_2"/>
    <property type="match status" value="1"/>
</dbReference>
<evidence type="ECO:0000313" key="16">
    <source>
        <dbReference type="Proteomes" id="UP000190814"/>
    </source>
</evidence>
<gene>
    <name evidence="12" type="primary">recF</name>
    <name evidence="15" type="ORF">SAMN02745111_00836</name>
</gene>
<dbReference type="PROSITE" id="PS00617">
    <property type="entry name" value="RECF_1"/>
    <property type="match status" value="1"/>
</dbReference>
<dbReference type="SUPFAM" id="SSF52540">
    <property type="entry name" value="P-loop containing nucleoside triphosphate hydrolases"/>
    <property type="match status" value="1"/>
</dbReference>
<keyword evidence="5 12" id="KW-0235">DNA replication</keyword>
<comment type="subcellular location">
    <subcellularLocation>
        <location evidence="1 12 13">Cytoplasm</location>
    </subcellularLocation>
</comment>
<dbReference type="GO" id="GO:0009432">
    <property type="term" value="P:SOS response"/>
    <property type="evidence" value="ECO:0007669"/>
    <property type="project" value="UniProtKB-UniRule"/>
</dbReference>
<reference evidence="15 16" key="1">
    <citation type="submission" date="2017-02" db="EMBL/GenBank/DDBJ databases">
        <authorList>
            <person name="Peterson S.W."/>
        </authorList>
    </citation>
    <scope>NUCLEOTIDE SEQUENCE [LARGE SCALE GENOMIC DNA]</scope>
    <source>
        <strain evidence="15 16">ATCC 35992</strain>
    </source>
</reference>
<keyword evidence="10 12" id="KW-0234">DNA repair</keyword>
<keyword evidence="8 12" id="KW-0067">ATP-binding</keyword>
<feature type="binding site" evidence="12">
    <location>
        <begin position="30"/>
        <end position="37"/>
    </location>
    <ligand>
        <name>ATP</name>
        <dbReference type="ChEBI" id="CHEBI:30616"/>
    </ligand>
</feature>
<dbReference type="InterPro" id="IPR003395">
    <property type="entry name" value="RecF/RecN/SMC_N"/>
</dbReference>
<dbReference type="Gene3D" id="1.20.1050.90">
    <property type="entry name" value="RecF/RecN/SMC, N-terminal domain"/>
    <property type="match status" value="1"/>
</dbReference>
<dbReference type="HAMAP" id="MF_00365">
    <property type="entry name" value="RecF"/>
    <property type="match status" value="1"/>
</dbReference>
<evidence type="ECO:0000256" key="12">
    <source>
        <dbReference type="HAMAP-Rule" id="MF_00365"/>
    </source>
</evidence>
<evidence type="ECO:0000256" key="4">
    <source>
        <dbReference type="ARBA" id="ARBA00022490"/>
    </source>
</evidence>
<dbReference type="InterPro" id="IPR001238">
    <property type="entry name" value="DNA-binding_RecF"/>
</dbReference>
<protein>
    <recommendedName>
        <fullName evidence="3 12">DNA replication and repair protein RecF</fullName>
    </recommendedName>
</protein>
<dbReference type="Pfam" id="PF02463">
    <property type="entry name" value="SMC_N"/>
    <property type="match status" value="1"/>
</dbReference>
<dbReference type="AlphaFoldDB" id="A0A1T4VER6"/>
<dbReference type="OrthoDB" id="9803889at2"/>
<keyword evidence="11 12" id="KW-0742">SOS response</keyword>
<keyword evidence="4 12" id="KW-0963">Cytoplasm</keyword>
<dbReference type="Proteomes" id="UP000190814">
    <property type="component" value="Unassembled WGS sequence"/>
</dbReference>
<keyword evidence="16" id="KW-1185">Reference proteome</keyword>
<dbReference type="GO" id="GO:0003697">
    <property type="term" value="F:single-stranded DNA binding"/>
    <property type="evidence" value="ECO:0007669"/>
    <property type="project" value="UniProtKB-UniRule"/>
</dbReference>
<organism evidence="15 16">
    <name type="scientific">Eubacterium uniforme</name>
    <dbReference type="NCBI Taxonomy" id="39495"/>
    <lineage>
        <taxon>Bacteria</taxon>
        <taxon>Bacillati</taxon>
        <taxon>Bacillota</taxon>
        <taxon>Clostridia</taxon>
        <taxon>Eubacteriales</taxon>
        <taxon>Eubacteriaceae</taxon>
        <taxon>Eubacterium</taxon>
    </lineage>
</organism>
<evidence type="ECO:0000256" key="11">
    <source>
        <dbReference type="ARBA" id="ARBA00023236"/>
    </source>
</evidence>
<evidence type="ECO:0000256" key="3">
    <source>
        <dbReference type="ARBA" id="ARBA00020170"/>
    </source>
</evidence>
<evidence type="ECO:0000256" key="1">
    <source>
        <dbReference type="ARBA" id="ARBA00004496"/>
    </source>
</evidence>
<dbReference type="InterPro" id="IPR027417">
    <property type="entry name" value="P-loop_NTPase"/>
</dbReference>